<dbReference type="SUPFAM" id="SSF90123">
    <property type="entry name" value="ABC transporter transmembrane region"/>
    <property type="match status" value="1"/>
</dbReference>
<dbReference type="Gene3D" id="3.40.50.300">
    <property type="entry name" value="P-loop containing nucleotide triphosphate hydrolases"/>
    <property type="match status" value="1"/>
</dbReference>
<dbReference type="InterPro" id="IPR017871">
    <property type="entry name" value="ABC_transporter-like_CS"/>
</dbReference>
<dbReference type="GO" id="GO:0006635">
    <property type="term" value="P:fatty acid beta-oxidation"/>
    <property type="evidence" value="ECO:0007669"/>
    <property type="project" value="TreeGrafter"/>
</dbReference>
<keyword evidence="13" id="KW-1185">Reference proteome</keyword>
<dbReference type="GO" id="GO:0015910">
    <property type="term" value="P:long-chain fatty acid import into peroxisome"/>
    <property type="evidence" value="ECO:0007669"/>
    <property type="project" value="TreeGrafter"/>
</dbReference>
<feature type="transmembrane region" description="Helical" evidence="9">
    <location>
        <begin position="381"/>
        <end position="399"/>
    </location>
</feature>
<name>A0A9W8A6Q9_9FUNG</name>
<dbReference type="AlphaFoldDB" id="A0A9W8A6Q9"/>
<keyword evidence="3 9" id="KW-0812">Transmembrane</keyword>
<dbReference type="OrthoDB" id="422637at2759"/>
<evidence type="ECO:0000259" key="11">
    <source>
        <dbReference type="PROSITE" id="PS50929"/>
    </source>
</evidence>
<evidence type="ECO:0000259" key="10">
    <source>
        <dbReference type="PROSITE" id="PS50893"/>
    </source>
</evidence>
<dbReference type="GO" id="GO:0005524">
    <property type="term" value="F:ATP binding"/>
    <property type="evidence" value="ECO:0007669"/>
    <property type="project" value="UniProtKB-KW"/>
</dbReference>
<protein>
    <recommendedName>
        <fullName evidence="14">ATP-binding cassette sub-family D member 4</fullName>
    </recommendedName>
</protein>
<feature type="transmembrane region" description="Helical" evidence="9">
    <location>
        <begin position="350"/>
        <end position="369"/>
    </location>
</feature>
<proteinExistence type="inferred from homology"/>
<dbReference type="InterPro" id="IPR050835">
    <property type="entry name" value="ABC_transporter_sub-D"/>
</dbReference>
<dbReference type="GO" id="GO:0007031">
    <property type="term" value="P:peroxisome organization"/>
    <property type="evidence" value="ECO:0007669"/>
    <property type="project" value="TreeGrafter"/>
</dbReference>
<evidence type="ECO:0000256" key="9">
    <source>
        <dbReference type="SAM" id="Phobius"/>
    </source>
</evidence>
<dbReference type="EMBL" id="JANBPU010000004">
    <property type="protein sequence ID" value="KAJ1921588.1"/>
    <property type="molecule type" value="Genomic_DNA"/>
</dbReference>
<evidence type="ECO:0000256" key="3">
    <source>
        <dbReference type="ARBA" id="ARBA00022692"/>
    </source>
</evidence>
<feature type="compositionally biased region" description="Low complexity" evidence="8">
    <location>
        <begin position="48"/>
        <end position="61"/>
    </location>
</feature>
<keyword evidence="5" id="KW-0067">ATP-binding</keyword>
<dbReference type="InterPro" id="IPR036640">
    <property type="entry name" value="ABC1_TM_sf"/>
</dbReference>
<evidence type="ECO:0000256" key="7">
    <source>
        <dbReference type="ARBA" id="ARBA00023136"/>
    </source>
</evidence>
<keyword evidence="4" id="KW-0547">Nucleotide-binding</keyword>
<dbReference type="SMART" id="SM00382">
    <property type="entry name" value="AAA"/>
    <property type="match status" value="1"/>
</dbReference>
<dbReference type="Pfam" id="PF00005">
    <property type="entry name" value="ABC_tran"/>
    <property type="match status" value="1"/>
</dbReference>
<dbReference type="InterPro" id="IPR027417">
    <property type="entry name" value="P-loop_NTPase"/>
</dbReference>
<evidence type="ECO:0008006" key="14">
    <source>
        <dbReference type="Google" id="ProtNLM"/>
    </source>
</evidence>
<gene>
    <name evidence="12" type="ORF">H4219_000626</name>
</gene>
<feature type="domain" description="ABC transporter" evidence="10">
    <location>
        <begin position="451"/>
        <end position="673"/>
    </location>
</feature>
<dbReference type="GO" id="GO:0042760">
    <property type="term" value="P:very long-chain fatty acid catabolic process"/>
    <property type="evidence" value="ECO:0007669"/>
    <property type="project" value="TreeGrafter"/>
</dbReference>
<dbReference type="InterPro" id="IPR003439">
    <property type="entry name" value="ABC_transporter-like_ATP-bd"/>
</dbReference>
<evidence type="ECO:0000256" key="6">
    <source>
        <dbReference type="ARBA" id="ARBA00022989"/>
    </source>
</evidence>
<feature type="domain" description="ABC transmembrane type-1" evidence="11">
    <location>
        <begin position="112"/>
        <end position="397"/>
    </location>
</feature>
<evidence type="ECO:0000256" key="8">
    <source>
        <dbReference type="SAM" id="MobiDB-lite"/>
    </source>
</evidence>
<dbReference type="PROSITE" id="PS50929">
    <property type="entry name" value="ABC_TM1F"/>
    <property type="match status" value="1"/>
</dbReference>
<dbReference type="GO" id="GO:0140359">
    <property type="term" value="F:ABC-type transporter activity"/>
    <property type="evidence" value="ECO:0007669"/>
    <property type="project" value="InterPro"/>
</dbReference>
<dbReference type="CDD" id="cd03223">
    <property type="entry name" value="ABCD_peroxisomal_ALDP"/>
    <property type="match status" value="1"/>
</dbReference>
<dbReference type="PROSITE" id="PS50893">
    <property type="entry name" value="ABC_TRANSPORTER_2"/>
    <property type="match status" value="1"/>
</dbReference>
<dbReference type="GO" id="GO:0005324">
    <property type="term" value="F:long-chain fatty acid transmembrane transporter activity"/>
    <property type="evidence" value="ECO:0007669"/>
    <property type="project" value="TreeGrafter"/>
</dbReference>
<keyword evidence="7 9" id="KW-0472">Membrane</keyword>
<organism evidence="12 13">
    <name type="scientific">Mycoemilia scoparia</name>
    <dbReference type="NCBI Taxonomy" id="417184"/>
    <lineage>
        <taxon>Eukaryota</taxon>
        <taxon>Fungi</taxon>
        <taxon>Fungi incertae sedis</taxon>
        <taxon>Zoopagomycota</taxon>
        <taxon>Kickxellomycotina</taxon>
        <taxon>Kickxellomycetes</taxon>
        <taxon>Kickxellales</taxon>
        <taxon>Kickxellaceae</taxon>
        <taxon>Mycoemilia</taxon>
    </lineage>
</organism>
<feature type="region of interest" description="Disordered" evidence="8">
    <location>
        <begin position="1"/>
        <end position="72"/>
    </location>
</feature>
<evidence type="ECO:0000256" key="2">
    <source>
        <dbReference type="ARBA" id="ARBA00022448"/>
    </source>
</evidence>
<keyword evidence="6 9" id="KW-1133">Transmembrane helix</keyword>
<sequence>MDRADSPSAGPSNSSQHGNSRTLEEDNSITTPATTTSLLGKPRPGYPPSTSTQQPQGSSRRPSNESNSTEISLKSKIAHKDYDVNIKTLKALLNILKTVWSESRTCSIVSTTNVATLGSGFVLLRIVHELFVYLSGIIPSQYYLVLGNRDQSGFNYLLIKSLLVVLSTGISKALVEYVGGLLRIQIRSILTANTDGRYMKSGILYPLNLAKSIDNPDQRISQDIDRLSESLMKLCIELFLSPFLIIYYTVKCWSVSGVLGPALIYLYFISGAIGSKLLMPPIVRLVWKQEKEEGNFRYKQTRVINFSESIAFYGGEKREEAEVNSSLSTLIGVQRRLAAKKLRLNTLSQTMSYLGSILSYAIIAIPIFFGAYKDKPSSDLSSIISMNTFVSMYLIYLFTSMLSQAQELTNLVGYTVRLEQLWKELDRLNEKHTQGSSLESVISYSANRDQIKVTDLSVFTPQGKRLLSGISFTVNVGDNMIITGPNGCGKTSLLRTMCGLWASSTGHIAIPAPIGSDSKPTIMFLSQMPYMISGTLIEQVTYPVVHDKSLSLSHNIMAQVTEILHLTGLGKLAQDPLISGGSSIDASMWEKLLSPGEMQRIAIARVLFWKPRFAIMDEATSSVDIPAERDLYSLLINSGVSLISVGHRDSLLAYHNLHLRIDPSLGSASLDYS</sequence>
<dbReference type="PANTHER" id="PTHR11384">
    <property type="entry name" value="ATP-BINDING CASSETTE, SUB-FAMILY D MEMBER"/>
    <property type="match status" value="1"/>
</dbReference>
<comment type="similarity">
    <text evidence="1">Belongs to the ABC transporter superfamily. ABCD family. Peroxisomal fatty acyl CoA transporter (TC 3.A.1.203) subfamily.</text>
</comment>
<dbReference type="PANTHER" id="PTHR11384:SF59">
    <property type="entry name" value="LYSOSOMAL COBALAMIN TRANSPORTER ABCD4"/>
    <property type="match status" value="1"/>
</dbReference>
<dbReference type="GO" id="GO:0005778">
    <property type="term" value="C:peroxisomal membrane"/>
    <property type="evidence" value="ECO:0007669"/>
    <property type="project" value="TreeGrafter"/>
</dbReference>
<dbReference type="Pfam" id="PF06472">
    <property type="entry name" value="ABC_membrane_2"/>
    <property type="match status" value="1"/>
</dbReference>
<reference evidence="12" key="1">
    <citation type="submission" date="2022-07" db="EMBL/GenBank/DDBJ databases">
        <title>Phylogenomic reconstructions and comparative analyses of Kickxellomycotina fungi.</title>
        <authorList>
            <person name="Reynolds N.K."/>
            <person name="Stajich J.E."/>
            <person name="Barry K."/>
            <person name="Grigoriev I.V."/>
            <person name="Crous P."/>
            <person name="Smith M.E."/>
        </authorList>
    </citation>
    <scope>NUCLEOTIDE SEQUENCE</scope>
    <source>
        <strain evidence="12">NBRC 100468</strain>
    </source>
</reference>
<evidence type="ECO:0000256" key="5">
    <source>
        <dbReference type="ARBA" id="ARBA00022840"/>
    </source>
</evidence>
<feature type="compositionally biased region" description="Polar residues" evidence="8">
    <location>
        <begin position="9"/>
        <end position="21"/>
    </location>
</feature>
<keyword evidence="2" id="KW-0813">Transport</keyword>
<evidence type="ECO:0000256" key="4">
    <source>
        <dbReference type="ARBA" id="ARBA00022741"/>
    </source>
</evidence>
<evidence type="ECO:0000256" key="1">
    <source>
        <dbReference type="ARBA" id="ARBA00008575"/>
    </source>
</evidence>
<dbReference type="InterPro" id="IPR003593">
    <property type="entry name" value="AAA+_ATPase"/>
</dbReference>
<dbReference type="InterPro" id="IPR011527">
    <property type="entry name" value="ABC1_TM_dom"/>
</dbReference>
<dbReference type="SUPFAM" id="SSF52540">
    <property type="entry name" value="P-loop containing nucleoside triphosphate hydrolases"/>
    <property type="match status" value="1"/>
</dbReference>
<evidence type="ECO:0000313" key="13">
    <source>
        <dbReference type="Proteomes" id="UP001150538"/>
    </source>
</evidence>
<accession>A0A9W8A6Q9</accession>
<dbReference type="PROSITE" id="PS00211">
    <property type="entry name" value="ABC_TRANSPORTER_1"/>
    <property type="match status" value="1"/>
</dbReference>
<dbReference type="GO" id="GO:0016887">
    <property type="term" value="F:ATP hydrolysis activity"/>
    <property type="evidence" value="ECO:0007669"/>
    <property type="project" value="InterPro"/>
</dbReference>
<feature type="compositionally biased region" description="Polar residues" evidence="8">
    <location>
        <begin position="28"/>
        <end position="38"/>
    </location>
</feature>
<evidence type="ECO:0000313" key="12">
    <source>
        <dbReference type="EMBL" id="KAJ1921588.1"/>
    </source>
</evidence>
<dbReference type="Proteomes" id="UP001150538">
    <property type="component" value="Unassembled WGS sequence"/>
</dbReference>
<comment type="caution">
    <text evidence="12">The sequence shown here is derived from an EMBL/GenBank/DDBJ whole genome shotgun (WGS) entry which is preliminary data.</text>
</comment>
<dbReference type="Gene3D" id="1.20.1560.10">
    <property type="entry name" value="ABC transporter type 1, transmembrane domain"/>
    <property type="match status" value="1"/>
</dbReference>